<protein>
    <submittedName>
        <fullName evidence="3">Activator of Hsp90 ATPase homolog 1-like protein</fullName>
    </submittedName>
</protein>
<reference evidence="4" key="1">
    <citation type="submission" date="2016-10" db="EMBL/GenBank/DDBJ databases">
        <authorList>
            <person name="Varghese N."/>
            <person name="Submissions S."/>
        </authorList>
    </citation>
    <scope>NUCLEOTIDE SEQUENCE [LARGE SCALE GENOMIC DNA]</scope>
    <source>
        <strain evidence="4">DSM 18733</strain>
    </source>
</reference>
<dbReference type="Pfam" id="PF08327">
    <property type="entry name" value="AHSA1"/>
    <property type="match status" value="2"/>
</dbReference>
<evidence type="ECO:0000313" key="4">
    <source>
        <dbReference type="Proteomes" id="UP000199421"/>
    </source>
</evidence>
<dbReference type="OrthoDB" id="287565at2"/>
<comment type="similarity">
    <text evidence="1">Belongs to the AHA1 family.</text>
</comment>
<dbReference type="STRING" id="407022.SAMN05661044_00045"/>
<organism evidence="3 4">
    <name type="scientific">Olivibacter domesticus</name>
    <name type="common">Pseudosphingobacterium domesticum</name>
    <dbReference type="NCBI Taxonomy" id="407022"/>
    <lineage>
        <taxon>Bacteria</taxon>
        <taxon>Pseudomonadati</taxon>
        <taxon>Bacteroidota</taxon>
        <taxon>Sphingobacteriia</taxon>
        <taxon>Sphingobacteriales</taxon>
        <taxon>Sphingobacteriaceae</taxon>
        <taxon>Olivibacter</taxon>
    </lineage>
</organism>
<dbReference type="SUPFAM" id="SSF55961">
    <property type="entry name" value="Bet v1-like"/>
    <property type="match status" value="2"/>
</dbReference>
<feature type="domain" description="Activator of Hsp90 ATPase homologue 1/2-like C-terminal" evidence="2">
    <location>
        <begin position="13"/>
        <end position="136"/>
    </location>
</feature>
<dbReference type="RefSeq" id="WP_093316337.1">
    <property type="nucleotide sequence ID" value="NZ_FOAF01000001.1"/>
</dbReference>
<dbReference type="Gene3D" id="3.30.530.20">
    <property type="match status" value="2"/>
</dbReference>
<feature type="domain" description="Activator of Hsp90 ATPase homologue 1/2-like C-terminal" evidence="2">
    <location>
        <begin position="181"/>
        <end position="295"/>
    </location>
</feature>
<dbReference type="AlphaFoldDB" id="A0A1H7GH76"/>
<keyword evidence="4" id="KW-1185">Reference proteome</keyword>
<dbReference type="EMBL" id="FOAF01000001">
    <property type="protein sequence ID" value="SEK35820.1"/>
    <property type="molecule type" value="Genomic_DNA"/>
</dbReference>
<dbReference type="Proteomes" id="UP000199421">
    <property type="component" value="Unassembled WGS sequence"/>
</dbReference>
<evidence type="ECO:0000259" key="2">
    <source>
        <dbReference type="Pfam" id="PF08327"/>
    </source>
</evidence>
<gene>
    <name evidence="3" type="ORF">SAMN05661044_00045</name>
</gene>
<dbReference type="InterPro" id="IPR013538">
    <property type="entry name" value="ASHA1/2-like_C"/>
</dbReference>
<name>A0A1H7GH76_OLID1</name>
<proteinExistence type="inferred from homology"/>
<evidence type="ECO:0000256" key="1">
    <source>
        <dbReference type="ARBA" id="ARBA00006817"/>
    </source>
</evidence>
<dbReference type="CDD" id="cd07814">
    <property type="entry name" value="SRPBCC_CalC_Aha1-like"/>
    <property type="match status" value="2"/>
</dbReference>
<sequence length="311" mass="36264">MKSKDFSTTLSVNATPRKVFDAINNVRGWWSENIDGDTDKLNSEFRYHYEDVHRTKMKITEMIPNEKVVWHVLDNYFKFTKDETEWKDTNVIFELSEKGGKTILKFTHQGLVPAYECFQICHDAWTHYIQDSLKDLIMTGKGRATPKDVEGKGLEAKVPEEHVAMDQQNSKSICHRLLIESPVEKVYEVLTTQEGLAGWWTPDTIAKPEVGSSLRFAFGPDYFKEMKIEELKPYSKVKWLCVKAFEEWIGTTLTFELEPHRKGCTLFFHHDGWKSYTPEFASCSYDWALFFRSLKFLCETGKGFPYPDFNK</sequence>
<evidence type="ECO:0000313" key="3">
    <source>
        <dbReference type="EMBL" id="SEK35820.1"/>
    </source>
</evidence>
<accession>A0A1H7GH76</accession>
<dbReference type="InterPro" id="IPR023393">
    <property type="entry name" value="START-like_dom_sf"/>
</dbReference>